<dbReference type="STRING" id="1348662.CARG_02620"/>
<sequence>MDVLAAIVEKLQGVNDWPVYAELPHDFELEGLPVVDVWQVGPAERRAAMNALGADIVEFDVDIYTTPAMWNSGEAWKLANAARMELWRWWGASIHVVDASRPESRPDRNENIRRVGFTVSVMVAA</sequence>
<dbReference type="EMBL" id="CP006365">
    <property type="protein sequence ID" value="AGU14681.1"/>
    <property type="molecule type" value="Genomic_DNA"/>
</dbReference>
<organism evidence="1 2">
    <name type="scientific">Corynebacterium argentoratense DSM 44202</name>
    <dbReference type="NCBI Taxonomy" id="1348662"/>
    <lineage>
        <taxon>Bacteria</taxon>
        <taxon>Bacillati</taxon>
        <taxon>Actinomycetota</taxon>
        <taxon>Actinomycetes</taxon>
        <taxon>Mycobacteriales</taxon>
        <taxon>Corynebacteriaceae</taxon>
        <taxon>Corynebacterium</taxon>
    </lineage>
</organism>
<dbReference type="HOGENOM" id="CLU_1988869_0_0_11"/>
<keyword evidence="2" id="KW-1185">Reference proteome</keyword>
<reference evidence="1 2" key="1">
    <citation type="journal article" date="2013" name="Genome Announc.">
        <title>Whole-Genome Sequence of the Clinical Strain Corynebacterium argentoratense DSM 44202, Isolated from a Human Throat Specimen.</title>
        <authorList>
            <person name="Bomholt C."/>
            <person name="Glaub A."/>
            <person name="Gravermann K."/>
            <person name="Albersmeier A."/>
            <person name="Brinkrolf K."/>
            <person name="Ruckert C."/>
            <person name="Tauch A."/>
        </authorList>
    </citation>
    <scope>NUCLEOTIDE SEQUENCE [LARGE SCALE GENOMIC DNA]</scope>
    <source>
        <strain evidence="1">DSM 44202</strain>
    </source>
</reference>
<dbReference type="KEGG" id="caz:CARG_02620"/>
<dbReference type="Proteomes" id="UP000016943">
    <property type="component" value="Chromosome"/>
</dbReference>
<protein>
    <submittedName>
        <fullName evidence="1">Uncharacterized protein</fullName>
    </submittedName>
</protein>
<dbReference type="eggNOG" id="ENOG5031PYC">
    <property type="taxonomic scope" value="Bacteria"/>
</dbReference>
<dbReference type="OrthoDB" id="4417361at2"/>
<dbReference type="PATRIC" id="fig|1348662.3.peg.513"/>
<dbReference type="GeneID" id="78249359"/>
<dbReference type="RefSeq" id="WP_020975828.1">
    <property type="nucleotide sequence ID" value="NC_022198.1"/>
</dbReference>
<dbReference type="AlphaFoldDB" id="U3GXF2"/>
<name>U3GXF2_9CORY</name>
<proteinExistence type="predicted"/>
<evidence type="ECO:0000313" key="2">
    <source>
        <dbReference type="Proteomes" id="UP000016943"/>
    </source>
</evidence>
<evidence type="ECO:0000313" key="1">
    <source>
        <dbReference type="EMBL" id="AGU14681.1"/>
    </source>
</evidence>
<accession>U3GXF2</accession>
<gene>
    <name evidence="1" type="ORF">CARG_02620</name>
</gene>